<dbReference type="RefSeq" id="WP_158765584.1">
    <property type="nucleotide sequence ID" value="NZ_CP047045.1"/>
</dbReference>
<dbReference type="KEGG" id="tsv:DSM104635_01488"/>
<accession>A0A6I6MKW9</accession>
<dbReference type="Proteomes" id="UP000431269">
    <property type="component" value="Chromosome"/>
</dbReference>
<dbReference type="AlphaFoldDB" id="A0A6I6MKW9"/>
<proteinExistence type="predicted"/>
<evidence type="ECO:0000313" key="3">
    <source>
        <dbReference type="EMBL" id="QGZ94661.1"/>
    </source>
</evidence>
<feature type="chain" id="PRO_5026262489" evidence="2">
    <location>
        <begin position="21"/>
        <end position="91"/>
    </location>
</feature>
<feature type="region of interest" description="Disordered" evidence="1">
    <location>
        <begin position="29"/>
        <end position="91"/>
    </location>
</feature>
<evidence type="ECO:0000256" key="1">
    <source>
        <dbReference type="SAM" id="MobiDB-lite"/>
    </source>
</evidence>
<keyword evidence="4" id="KW-1185">Reference proteome</keyword>
<protein>
    <submittedName>
        <fullName evidence="3">Uncharacterized protein</fullName>
    </submittedName>
</protein>
<sequence>MKVWVLAGVFTVATAPMAFATEDTTECQLDDARRSAQQQVEAPASPTIARPTVAEREVVDPAPAPSRAPAERRRSGKRIPDAQLIGPRGAL</sequence>
<organism evidence="3 4">
    <name type="scientific">Terricaulis silvestris</name>
    <dbReference type="NCBI Taxonomy" id="2686094"/>
    <lineage>
        <taxon>Bacteria</taxon>
        <taxon>Pseudomonadati</taxon>
        <taxon>Pseudomonadota</taxon>
        <taxon>Alphaproteobacteria</taxon>
        <taxon>Caulobacterales</taxon>
        <taxon>Caulobacteraceae</taxon>
        <taxon>Terricaulis</taxon>
    </lineage>
</organism>
<reference evidence="4" key="1">
    <citation type="submission" date="2019-12" db="EMBL/GenBank/DDBJ databases">
        <title>Complete genome of Terracaulis silvestris 0127_4.</title>
        <authorList>
            <person name="Vieira S."/>
            <person name="Riedel T."/>
            <person name="Sproer C."/>
            <person name="Pascual J."/>
            <person name="Boedeker C."/>
            <person name="Overmann J."/>
        </authorList>
    </citation>
    <scope>NUCLEOTIDE SEQUENCE [LARGE SCALE GENOMIC DNA]</scope>
    <source>
        <strain evidence="4">0127_4</strain>
    </source>
</reference>
<dbReference type="EMBL" id="CP047045">
    <property type="protein sequence ID" value="QGZ94661.1"/>
    <property type="molecule type" value="Genomic_DNA"/>
</dbReference>
<keyword evidence="2" id="KW-0732">Signal</keyword>
<evidence type="ECO:0000313" key="4">
    <source>
        <dbReference type="Proteomes" id="UP000431269"/>
    </source>
</evidence>
<evidence type="ECO:0000256" key="2">
    <source>
        <dbReference type="SAM" id="SignalP"/>
    </source>
</evidence>
<name>A0A6I6MKW9_9CAUL</name>
<gene>
    <name evidence="3" type="ORF">DSM104635_01488</name>
</gene>
<feature type="signal peptide" evidence="2">
    <location>
        <begin position="1"/>
        <end position="20"/>
    </location>
</feature>